<proteinExistence type="predicted"/>
<name>A0A3M6UDD2_POCDA</name>
<sequence length="171" mass="18716">MEGCCLCKSLIGGVCGYNTRDRKRETEVVPLLSCSKNIASHRSAFKFTGPKDEIDPILCVASMFTKNTRSSTMTICPNHRAKLGLGWTRGSSTRCRVPERISNHNKGKGVWPKGERGLGKRGSEAILRKTGACITKLQTIVGPSPLAIRETRIMLAPVVMITTLHVIDATY</sequence>
<gene>
    <name evidence="1" type="ORF">pdam_00017733</name>
</gene>
<evidence type="ECO:0000313" key="2">
    <source>
        <dbReference type="Proteomes" id="UP000275408"/>
    </source>
</evidence>
<protein>
    <submittedName>
        <fullName evidence="1">Uncharacterized protein</fullName>
    </submittedName>
</protein>
<dbReference type="EMBL" id="RCHS01001748">
    <property type="protein sequence ID" value="RMX51576.1"/>
    <property type="molecule type" value="Genomic_DNA"/>
</dbReference>
<evidence type="ECO:0000313" key="1">
    <source>
        <dbReference type="EMBL" id="RMX51576.1"/>
    </source>
</evidence>
<dbReference type="AlphaFoldDB" id="A0A3M6UDD2"/>
<keyword evidence="2" id="KW-1185">Reference proteome</keyword>
<comment type="caution">
    <text evidence="1">The sequence shown here is derived from an EMBL/GenBank/DDBJ whole genome shotgun (WGS) entry which is preliminary data.</text>
</comment>
<accession>A0A3M6UDD2</accession>
<dbReference type="Proteomes" id="UP000275408">
    <property type="component" value="Unassembled WGS sequence"/>
</dbReference>
<reference evidence="1 2" key="1">
    <citation type="journal article" date="2018" name="Sci. Rep.">
        <title>Comparative analysis of the Pocillopora damicornis genome highlights role of immune system in coral evolution.</title>
        <authorList>
            <person name="Cunning R."/>
            <person name="Bay R.A."/>
            <person name="Gillette P."/>
            <person name="Baker A.C."/>
            <person name="Traylor-Knowles N."/>
        </authorList>
    </citation>
    <scope>NUCLEOTIDE SEQUENCE [LARGE SCALE GENOMIC DNA]</scope>
    <source>
        <strain evidence="1">RSMAS</strain>
        <tissue evidence="1">Whole animal</tissue>
    </source>
</reference>
<organism evidence="1 2">
    <name type="scientific">Pocillopora damicornis</name>
    <name type="common">Cauliflower coral</name>
    <name type="synonym">Millepora damicornis</name>
    <dbReference type="NCBI Taxonomy" id="46731"/>
    <lineage>
        <taxon>Eukaryota</taxon>
        <taxon>Metazoa</taxon>
        <taxon>Cnidaria</taxon>
        <taxon>Anthozoa</taxon>
        <taxon>Hexacorallia</taxon>
        <taxon>Scleractinia</taxon>
        <taxon>Astrocoeniina</taxon>
        <taxon>Pocilloporidae</taxon>
        <taxon>Pocillopora</taxon>
    </lineage>
</organism>